<feature type="non-terminal residue" evidence="2">
    <location>
        <position position="254"/>
    </location>
</feature>
<gene>
    <name evidence="2" type="ORF">PEVE_00044230</name>
</gene>
<evidence type="ECO:0000313" key="3">
    <source>
        <dbReference type="Proteomes" id="UP001159427"/>
    </source>
</evidence>
<dbReference type="PANTHER" id="PTHR33198:SF19">
    <property type="entry name" value="CCHC-TYPE DOMAIN-CONTAINING PROTEIN"/>
    <property type="match status" value="1"/>
</dbReference>
<dbReference type="PANTHER" id="PTHR33198">
    <property type="entry name" value="ANK_REP_REGION DOMAIN-CONTAINING PROTEIN-RELATED"/>
    <property type="match status" value="1"/>
</dbReference>
<reference evidence="2 3" key="1">
    <citation type="submission" date="2022-05" db="EMBL/GenBank/DDBJ databases">
        <authorList>
            <consortium name="Genoscope - CEA"/>
            <person name="William W."/>
        </authorList>
    </citation>
    <scope>NUCLEOTIDE SEQUENCE [LARGE SCALE GENOMIC DNA]</scope>
</reference>
<protein>
    <submittedName>
        <fullName evidence="2">Uncharacterized protein</fullName>
    </submittedName>
</protein>
<sequence length="254" mass="28412">MTTQQFGTLEPLDGADFTDYSERLNAYFIAHNIGQVAADTSEAAKREADKKIVAVTISMIGKTAYSTLKDLCLPDLPADKTYDQLTQILKDYYKPKVLEVAETYRFHHTVQSETESVAEYANKLKRLAVNCNFGLYLTRALRDQFVGGVRSQTTKKKLLSCDGTFDQALKVAFFREDKLILGELLGSGAFGKVIKAEAIGINNFNPRDKSQRKSQRRPKMFRQHRAGHAYHDPRGSAYTKTTIAVKTVKGNVSS</sequence>
<comment type="caution">
    <text evidence="2">The sequence shown here is derived from an EMBL/GenBank/DDBJ whole genome shotgun (WGS) entry which is preliminary data.</text>
</comment>
<evidence type="ECO:0000256" key="1">
    <source>
        <dbReference type="SAM" id="MobiDB-lite"/>
    </source>
</evidence>
<accession>A0ABN8PNS1</accession>
<dbReference type="Proteomes" id="UP001159427">
    <property type="component" value="Unassembled WGS sequence"/>
</dbReference>
<feature type="region of interest" description="Disordered" evidence="1">
    <location>
        <begin position="204"/>
        <end position="233"/>
    </location>
</feature>
<evidence type="ECO:0000313" key="2">
    <source>
        <dbReference type="EMBL" id="CAH3147334.1"/>
    </source>
</evidence>
<organism evidence="2 3">
    <name type="scientific">Porites evermanni</name>
    <dbReference type="NCBI Taxonomy" id="104178"/>
    <lineage>
        <taxon>Eukaryota</taxon>
        <taxon>Metazoa</taxon>
        <taxon>Cnidaria</taxon>
        <taxon>Anthozoa</taxon>
        <taxon>Hexacorallia</taxon>
        <taxon>Scleractinia</taxon>
        <taxon>Fungiina</taxon>
        <taxon>Poritidae</taxon>
        <taxon>Porites</taxon>
    </lineage>
</organism>
<dbReference type="EMBL" id="CALNXI010000929">
    <property type="protein sequence ID" value="CAH3147334.1"/>
    <property type="molecule type" value="Genomic_DNA"/>
</dbReference>
<feature type="compositionally biased region" description="Basic residues" evidence="1">
    <location>
        <begin position="212"/>
        <end position="228"/>
    </location>
</feature>
<dbReference type="Gene3D" id="3.30.200.20">
    <property type="entry name" value="Phosphorylase Kinase, domain 1"/>
    <property type="match status" value="1"/>
</dbReference>
<name>A0ABN8PNS1_9CNID</name>
<proteinExistence type="predicted"/>
<keyword evidence="3" id="KW-1185">Reference proteome</keyword>